<dbReference type="Gene3D" id="3.30.1870.10">
    <property type="entry name" value="EreA-like, domain 2"/>
    <property type="match status" value="1"/>
</dbReference>
<dbReference type="AlphaFoldDB" id="A0AAJ0XF59"/>
<sequence length="442" mass="49793">MSLPIPEILTQAAELFDDPDSAPIEGLLQRIGSARVVLLGEATHGSSEFYRMRARITRELIEHHGFDVVAVEADWPDAQRIDTYVRHLDIQPPDWQAFARFPTWMWRNAEVHDFVQWLRGYNTTHAAAHERVGFHGLDLYSMFSSIGAVLDYLEGVDPETAALARERYGCLSPWEQEPADYGAAVLTGRWESCETDVLSMLKDLLAKRLDYQQQDGLRFMDAVQNARVVADSEQYYRAMYYGRAESWNLRDSHMFETLRSLLDFRGPGSKAVVWEHNSHIGDAAATEMSAHGETNVGELCRREFGDDAALIGFGTDHGTVAAADDWDGPMRVKQVRPAINGSYERLCHETGLSAFTLPLRSRNGFNGDAAQLGALRSALIKPQLERAIGVIYRPETERQSHYFSASLPRQFDEYIWFDETTAVTPLPTRRAAGLPDTYPFGV</sequence>
<dbReference type="RefSeq" id="WP_201244269.1">
    <property type="nucleotide sequence ID" value="NZ_NHSF01000025.1"/>
</dbReference>
<dbReference type="GO" id="GO:0046677">
    <property type="term" value="P:response to antibiotic"/>
    <property type="evidence" value="ECO:0007669"/>
    <property type="project" value="InterPro"/>
</dbReference>
<dbReference type="Gene3D" id="1.20.1440.30">
    <property type="entry name" value="Biosynthetic Protein domain"/>
    <property type="match status" value="1"/>
</dbReference>
<reference evidence="1" key="1">
    <citation type="submission" date="2017-05" db="EMBL/GenBank/DDBJ databases">
        <authorList>
            <person name="Imhoff J.F."/>
            <person name="Rahn T."/>
            <person name="Kuenzel S."/>
            <person name="Neulinger S.C."/>
        </authorList>
    </citation>
    <scope>NUCLEOTIDE SEQUENCE</scope>
    <source>
        <strain evidence="1">DSM 4395</strain>
    </source>
</reference>
<dbReference type="SUPFAM" id="SSF159501">
    <property type="entry name" value="EreA/ChaN-like"/>
    <property type="match status" value="1"/>
</dbReference>
<dbReference type="Proteomes" id="UP001296967">
    <property type="component" value="Unassembled WGS sequence"/>
</dbReference>
<dbReference type="GO" id="GO:0016787">
    <property type="term" value="F:hydrolase activity"/>
    <property type="evidence" value="ECO:0007669"/>
    <property type="project" value="UniProtKB-KW"/>
</dbReference>
<reference evidence="1" key="2">
    <citation type="journal article" date="2020" name="Microorganisms">
        <title>Osmotic Adaptation and Compatible Solute Biosynthesis of Phototrophic Bacteria as Revealed from Genome Analyses.</title>
        <authorList>
            <person name="Imhoff J.F."/>
            <person name="Rahn T."/>
            <person name="Kunzel S."/>
            <person name="Keller A."/>
            <person name="Neulinger S.C."/>
        </authorList>
    </citation>
    <scope>NUCLEOTIDE SEQUENCE</scope>
    <source>
        <strain evidence="1">DSM 4395</strain>
    </source>
</reference>
<dbReference type="Gene3D" id="3.40.1660.10">
    <property type="entry name" value="EreA-like (biosynthetic domain)"/>
    <property type="match status" value="1"/>
</dbReference>
<gene>
    <name evidence="1" type="ORF">CCR82_04730</name>
</gene>
<dbReference type="EMBL" id="NHSF01000025">
    <property type="protein sequence ID" value="MBK5929851.1"/>
    <property type="molecule type" value="Genomic_DNA"/>
</dbReference>
<keyword evidence="2" id="KW-1185">Reference proteome</keyword>
<evidence type="ECO:0000313" key="1">
    <source>
        <dbReference type="EMBL" id="MBK5929851.1"/>
    </source>
</evidence>
<organism evidence="1 2">
    <name type="scientific">Halochromatium salexigens</name>
    <name type="common">Chromatium salexigens</name>
    <dbReference type="NCBI Taxonomy" id="49447"/>
    <lineage>
        <taxon>Bacteria</taxon>
        <taxon>Pseudomonadati</taxon>
        <taxon>Pseudomonadota</taxon>
        <taxon>Gammaproteobacteria</taxon>
        <taxon>Chromatiales</taxon>
        <taxon>Chromatiaceae</taxon>
        <taxon>Halochromatium</taxon>
    </lineage>
</organism>
<dbReference type="PANTHER" id="PTHR31299">
    <property type="entry name" value="ESTERASE, PUTATIVE (AFU_ORTHOLOGUE AFUA_1G05850)-RELATED"/>
    <property type="match status" value="1"/>
</dbReference>
<accession>A0AAJ0XF59</accession>
<dbReference type="Pfam" id="PF05139">
    <property type="entry name" value="Erythro_esteras"/>
    <property type="match status" value="1"/>
</dbReference>
<dbReference type="PANTHER" id="PTHR31299:SF0">
    <property type="entry name" value="ESTERASE, PUTATIVE (AFU_ORTHOLOGUE AFUA_1G05850)-RELATED"/>
    <property type="match status" value="1"/>
</dbReference>
<name>A0AAJ0XF59_HALSE</name>
<protein>
    <submittedName>
        <fullName evidence="1">Carboxylic ester hydrolase</fullName>
    </submittedName>
</protein>
<keyword evidence="1" id="KW-0378">Hydrolase</keyword>
<proteinExistence type="predicted"/>
<comment type="caution">
    <text evidence="1">The sequence shown here is derived from an EMBL/GenBank/DDBJ whole genome shotgun (WGS) entry which is preliminary data.</text>
</comment>
<dbReference type="PIRSF" id="PIRSF036794">
    <property type="entry name" value="UCP_erythr_ester"/>
    <property type="match status" value="1"/>
</dbReference>
<dbReference type="CDD" id="cd14728">
    <property type="entry name" value="Ere-like"/>
    <property type="match status" value="1"/>
</dbReference>
<evidence type="ECO:0000313" key="2">
    <source>
        <dbReference type="Proteomes" id="UP001296967"/>
    </source>
</evidence>
<dbReference type="InterPro" id="IPR014622">
    <property type="entry name" value="UCP036794_erythomycin"/>
</dbReference>
<dbReference type="InterPro" id="IPR007815">
    <property type="entry name" value="Emycin_Estase"/>
</dbReference>
<dbReference type="InterPro" id="IPR052036">
    <property type="entry name" value="Hydrolase/PRTase-associated"/>
</dbReference>